<dbReference type="AlphaFoldDB" id="A0A9Q0EVW4"/>
<gene>
    <name evidence="2" type="ORF">NHX12_017974</name>
</gene>
<name>A0A9Q0EVW4_9TELE</name>
<keyword evidence="3" id="KW-1185">Reference proteome</keyword>
<sequence length="81" mass="8504">MKQEQPPCVSVQDNTRPAGADQGRAASGRPLRGHSRPSGLALQARSPMLLCLPGSASRPQRGLLSAKRPWSHGSATPPHSS</sequence>
<evidence type="ECO:0000313" key="2">
    <source>
        <dbReference type="EMBL" id="KAJ3614400.1"/>
    </source>
</evidence>
<comment type="caution">
    <text evidence="2">The sequence shown here is derived from an EMBL/GenBank/DDBJ whole genome shotgun (WGS) entry which is preliminary data.</text>
</comment>
<dbReference type="Proteomes" id="UP001148018">
    <property type="component" value="Unassembled WGS sequence"/>
</dbReference>
<evidence type="ECO:0000313" key="3">
    <source>
        <dbReference type="Proteomes" id="UP001148018"/>
    </source>
</evidence>
<evidence type="ECO:0000256" key="1">
    <source>
        <dbReference type="SAM" id="MobiDB-lite"/>
    </source>
</evidence>
<accession>A0A9Q0EVW4</accession>
<protein>
    <submittedName>
        <fullName evidence="2">Uncharacterized protein</fullName>
    </submittedName>
</protein>
<feature type="region of interest" description="Disordered" evidence="1">
    <location>
        <begin position="1"/>
        <end position="81"/>
    </location>
</feature>
<organism evidence="2 3">
    <name type="scientific">Muraenolepis orangiensis</name>
    <name type="common">Patagonian moray cod</name>
    <dbReference type="NCBI Taxonomy" id="630683"/>
    <lineage>
        <taxon>Eukaryota</taxon>
        <taxon>Metazoa</taxon>
        <taxon>Chordata</taxon>
        <taxon>Craniata</taxon>
        <taxon>Vertebrata</taxon>
        <taxon>Euteleostomi</taxon>
        <taxon>Actinopterygii</taxon>
        <taxon>Neopterygii</taxon>
        <taxon>Teleostei</taxon>
        <taxon>Neoteleostei</taxon>
        <taxon>Acanthomorphata</taxon>
        <taxon>Zeiogadaria</taxon>
        <taxon>Gadariae</taxon>
        <taxon>Gadiformes</taxon>
        <taxon>Muraenolepidoidei</taxon>
        <taxon>Muraenolepididae</taxon>
        <taxon>Muraenolepis</taxon>
    </lineage>
</organism>
<reference evidence="2" key="1">
    <citation type="submission" date="2022-07" db="EMBL/GenBank/DDBJ databases">
        <title>Chromosome-level genome of Muraenolepis orangiensis.</title>
        <authorList>
            <person name="Kim J."/>
        </authorList>
    </citation>
    <scope>NUCLEOTIDE SEQUENCE</scope>
    <source>
        <strain evidence="2">KU_S4_2022</strain>
        <tissue evidence="2">Muscle</tissue>
    </source>
</reference>
<dbReference type="EMBL" id="JANIIK010000034">
    <property type="protein sequence ID" value="KAJ3614400.1"/>
    <property type="molecule type" value="Genomic_DNA"/>
</dbReference>
<proteinExistence type="predicted"/>